<proteinExistence type="inferred from homology"/>
<dbReference type="GO" id="GO:0047661">
    <property type="term" value="F:amino-acid racemase activity"/>
    <property type="evidence" value="ECO:0007669"/>
    <property type="project" value="InterPro"/>
</dbReference>
<dbReference type="InterPro" id="IPR004380">
    <property type="entry name" value="Asp_race"/>
</dbReference>
<evidence type="ECO:0000256" key="2">
    <source>
        <dbReference type="ARBA" id="ARBA00023235"/>
    </source>
</evidence>
<dbReference type="RefSeq" id="WP_072559179.1">
    <property type="nucleotide sequence ID" value="NZ_CP018154.1"/>
</dbReference>
<dbReference type="PANTHER" id="PTHR21198">
    <property type="entry name" value="GLUTAMATE RACEMASE"/>
    <property type="match status" value="1"/>
</dbReference>
<dbReference type="NCBIfam" id="TIGR00035">
    <property type="entry name" value="asp_race"/>
    <property type="match status" value="1"/>
</dbReference>
<dbReference type="Pfam" id="PF01177">
    <property type="entry name" value="Asp_Glu_race"/>
    <property type="match status" value="1"/>
</dbReference>
<keyword evidence="4" id="KW-1185">Reference proteome</keyword>
<dbReference type="InterPro" id="IPR001920">
    <property type="entry name" value="Asp/Glu_race"/>
</dbReference>
<dbReference type="Gene3D" id="3.40.50.1860">
    <property type="match status" value="2"/>
</dbReference>
<keyword evidence="2" id="KW-0413">Isomerase</keyword>
<sequence length="230" mass="25434">MHKIGLIGASNWYAASRYFTRINEQVHRRIGGVCSAPIIMESISCVDISHDANEAAWDDVEKMVIASAKRMQSAGAMAIFLCANSMHKIHAQVADAVDVPVPHIIDAVADKIKLDGRKSAALLGTRNVMTQSWYRQRFVKDGIDLLPTNADRVAEIDKIIHEQLMFGETSRDAERTLKTYITNIEKEEVDAVILGAAELTMIVDSKANVMPIYDSTEIHADLAVKWVVGD</sequence>
<evidence type="ECO:0000313" key="3">
    <source>
        <dbReference type="EMBL" id="APG62527.1"/>
    </source>
</evidence>
<reference evidence="3 4" key="1">
    <citation type="submission" date="2016-11" db="EMBL/GenBank/DDBJ databases">
        <title>Sphingorhabdus sp. LPB0140, isolated from marine environment.</title>
        <authorList>
            <person name="Kim E."/>
            <person name="Yi H."/>
        </authorList>
    </citation>
    <scope>NUCLEOTIDE SEQUENCE [LARGE SCALE GENOMIC DNA]</scope>
    <source>
        <strain evidence="3 4">LPB0140</strain>
    </source>
</reference>
<dbReference type="OrthoDB" id="9803739at2"/>
<gene>
    <name evidence="3" type="ORF">LPB140_06725</name>
</gene>
<evidence type="ECO:0000313" key="4">
    <source>
        <dbReference type="Proteomes" id="UP000242561"/>
    </source>
</evidence>
<accession>A0A1L3JBK3</accession>
<dbReference type="AlphaFoldDB" id="A0A1L3JBK3"/>
<dbReference type="STRING" id="1913578.LPB140_06725"/>
<dbReference type="KEGG" id="sphl:LPB140_06725"/>
<dbReference type="EMBL" id="CP018154">
    <property type="protein sequence ID" value="APG62527.1"/>
    <property type="molecule type" value="Genomic_DNA"/>
</dbReference>
<dbReference type="SUPFAM" id="SSF53681">
    <property type="entry name" value="Aspartate/glutamate racemase"/>
    <property type="match status" value="2"/>
</dbReference>
<dbReference type="InterPro" id="IPR015942">
    <property type="entry name" value="Asp/Glu/hydantoin_racemase"/>
</dbReference>
<protein>
    <submittedName>
        <fullName evidence="3">Aspartate racemase</fullName>
    </submittedName>
</protein>
<dbReference type="Proteomes" id="UP000242561">
    <property type="component" value="Chromosome"/>
</dbReference>
<name>A0A1L3JBK3_9SPHN</name>
<organism evidence="3 4">
    <name type="scientific">Sphingorhabdus lutea</name>
    <dbReference type="NCBI Taxonomy" id="1913578"/>
    <lineage>
        <taxon>Bacteria</taxon>
        <taxon>Pseudomonadati</taxon>
        <taxon>Pseudomonadota</taxon>
        <taxon>Alphaproteobacteria</taxon>
        <taxon>Sphingomonadales</taxon>
        <taxon>Sphingomonadaceae</taxon>
        <taxon>Sphingorhabdus</taxon>
    </lineage>
</organism>
<dbReference type="PANTHER" id="PTHR21198:SF7">
    <property type="entry name" value="ASPARTATE-GLUTAMATE RACEMASE FAMILY"/>
    <property type="match status" value="1"/>
</dbReference>
<comment type="similarity">
    <text evidence="1">Belongs to the aspartate/glutamate racemases family.</text>
</comment>
<evidence type="ECO:0000256" key="1">
    <source>
        <dbReference type="ARBA" id="ARBA00007847"/>
    </source>
</evidence>